<dbReference type="AlphaFoldDB" id="A0A916SP16"/>
<dbReference type="Proteomes" id="UP000646478">
    <property type="component" value="Unassembled WGS sequence"/>
</dbReference>
<reference evidence="1" key="1">
    <citation type="journal article" date="2014" name="Int. J. Syst. Evol. Microbiol.">
        <title>Complete genome sequence of Corynebacterium casei LMG S-19264T (=DSM 44701T), isolated from a smear-ripened cheese.</title>
        <authorList>
            <consortium name="US DOE Joint Genome Institute (JGI-PGF)"/>
            <person name="Walter F."/>
            <person name="Albersmeier A."/>
            <person name="Kalinowski J."/>
            <person name="Ruckert C."/>
        </authorList>
    </citation>
    <scope>NUCLEOTIDE SEQUENCE</scope>
    <source>
        <strain evidence="1">CGMCC 1.15082</strain>
    </source>
</reference>
<accession>A0A916SP16</accession>
<name>A0A916SP16_9HYPH</name>
<gene>
    <name evidence="1" type="ORF">GCM10011491_40870</name>
</gene>
<evidence type="ECO:0000313" key="1">
    <source>
        <dbReference type="EMBL" id="GGB08650.1"/>
    </source>
</evidence>
<proteinExistence type="predicted"/>
<comment type="caution">
    <text evidence="1">The sequence shown here is derived from an EMBL/GenBank/DDBJ whole genome shotgun (WGS) entry which is preliminary data.</text>
</comment>
<sequence length="77" mass="8706">MSMVRYKRSELPPLTEERKAELRALAERPDSEIDYSDLPPLVKVLNTLTVETMEKTACGGDVHKASDAEDLFRQLSI</sequence>
<keyword evidence="2" id="KW-1185">Reference proteome</keyword>
<evidence type="ECO:0000313" key="2">
    <source>
        <dbReference type="Proteomes" id="UP000646478"/>
    </source>
</evidence>
<protein>
    <submittedName>
        <fullName evidence="1">Uncharacterized protein</fullName>
    </submittedName>
</protein>
<reference evidence="1" key="2">
    <citation type="submission" date="2020-09" db="EMBL/GenBank/DDBJ databases">
        <authorList>
            <person name="Sun Q."/>
            <person name="Zhou Y."/>
        </authorList>
    </citation>
    <scope>NUCLEOTIDE SEQUENCE</scope>
    <source>
        <strain evidence="1">CGMCC 1.15082</strain>
    </source>
</reference>
<organism evidence="1 2">
    <name type="scientific">Brucella endophytica</name>
    <dbReference type="NCBI Taxonomy" id="1963359"/>
    <lineage>
        <taxon>Bacteria</taxon>
        <taxon>Pseudomonadati</taxon>
        <taxon>Pseudomonadota</taxon>
        <taxon>Alphaproteobacteria</taxon>
        <taxon>Hyphomicrobiales</taxon>
        <taxon>Brucellaceae</taxon>
        <taxon>Brucella/Ochrobactrum group</taxon>
        <taxon>Brucella</taxon>
    </lineage>
</organism>
<dbReference type="EMBL" id="BMHH01000025">
    <property type="protein sequence ID" value="GGB08650.1"/>
    <property type="molecule type" value="Genomic_DNA"/>
</dbReference>